<dbReference type="Gene3D" id="6.10.250.2590">
    <property type="match status" value="1"/>
</dbReference>
<keyword evidence="7 10" id="KW-0067">ATP-binding</keyword>
<evidence type="ECO:0000256" key="10">
    <source>
        <dbReference type="PROSITE-ProRule" id="PRU10141"/>
    </source>
</evidence>
<dbReference type="PANTHER" id="PTHR46003:SF3">
    <property type="entry name" value="HOST CELL FACTOR 1"/>
    <property type="match status" value="1"/>
</dbReference>
<dbReference type="STRING" id="623744.A0A553QU30"/>
<feature type="compositionally biased region" description="Low complexity" evidence="12">
    <location>
        <begin position="2013"/>
        <end position="2022"/>
    </location>
</feature>
<sequence>MSGAEFEREFLYKIPASVMNRFIRIIDSISRSDWMSFASHVISDQTELRLLEKSPNKTGDLIHKFCCRNGTVGELLKILEGEQLFRARDIILECRNVPSFRSEQQSPSVTSTSQSLSPSTTVTLIREFHPDSELRPLPKPGPPPPDLHSVKSKISITPECSCVNQEDQSLSSTAMSWPFEEIQQGTCNFSPCKQIGQGGFGNVYKAEMKNTEFAVKKLSLEGQDCRLDWNVLKESFRTEVEKLSQYRHPNILDFAGYSIGGQSYCLIYESDALSWYQRLNVLLGTAKAIQYLHTCSPVLIHGDIKSSNILLGYHLEPKLGDFGLARFCQNPKKSPCKTSIVAKTATIRGTIAYLPDEYQKDGQLGVEIDIYSFGVVMLEVLTGRLAVEFDSQSKAVYLKDLVTEEEEEDGKSLSKGNNSYCHVAENICKKHLDPHLKGKEMGTPQGSMDVSQLACRCLERRRKKRPPMTEVFKALHDVHSGLTMSDGSSFLKISPVSPHLPNPEPLHSENNSVDSLTHNLSKLPLQENTYPCFYKPPFTTMNQSGCLESELNKESWASQFSGAPCESDESQGLSQYLSNYSRFQSVSCGACGTETSETSQSCPNKDQGVFINPARQRFVHKMGLYEEGRILTSDLLSSGTSLYQGVDARTREPEESDEFAKVDMASPGSSVLQPRWKRVLGWSGPVPRPRHGHRAVAIKELMVVFGGGNEGIVDELHVYNTATNQWFIPAVRGDIPPGCAAYGFVCDGTRLLAFGGMVEYGKYSNDLYELQASRWEWKRLKPKSPKNGPPPCPRLGHSFSLVGNKCYLFGGLANDSEDPKNNIPRYLNDLYTLELRPGCNVAGWDIPITYGVLPPPRESHTAVIYTEKTSKKSRLIIYGGMSGCRLGDLWTLDIDTLTWNKPSISGAAPLPRSLHSATTITNKMFVFGGWVPLVMDDVKVATHEKEWKCTNTLACLNLDSMSWETIVMDTLEDNIPRARAGHCSVAINNRLYVWSGRDGYRKAWNNQVCCKDLWYLETDRPQPPSRVQLVRANTNSLEVSWGPVPTADTYLLQLQKYDIPAASAATPPTINPTPSLPVNSPKSPAPAAAAPMAQSMALSGVTLVPQVPSPTTAMPTSPLAASPRGPAILKVAAAHSTPGASVVTVRQATPGGKSPVTVTSLPAGVRMVVPAQTTQGTPIGTNPQMSGMAALAAAAAATQKIPPSSGTTVLNVPAGATIVKTIAMTPGSATLPATVKVTNPATRMLKTAAAQVGTSAISTPNTPTRPIITVHKSGTVTVAQQAQVVTTMVGGVTKTITLVKSPITMGGSGALLSSLGKVMSVVQTKPVQTSAVTGQAGGSPVTLIQTKTPLPAGTILKLVTSADGKPTTIITTSQAGGSGTKPTILGISGVSPTTANKPGTTIIKTIPMSALQGMTSSTGIKSPITIITTKVVTPGTGTPGKIITAVPKLTGAGQQGLTQVVLKGAPGQPGTILRTLPMGGVRLVSPGTVSADKPTVTTLVVKGTTGVPTMGTVTGTVSTTVAGANVVTANASLATPVTTLASIATLSGQVINPQAITVSAAQTSLTTAAQPTHVTLITTPSGAEAQPAQDLPVSILASPTSDQPSNTGADAGDGSGDAPATVTLVCSNPPCETHETGTTNTATTASAKIGTEQICSNPPCETHVTGTTNTATTASANMGRAQQVCTNPPSETHDTGTTNTATTASCNMGSTEMGTVNSSSTPPSSSATGSEPATPVTEDGGEHSVMRPENLRTGTTYTSTTARSNMGSDQTGTVQSSSKSQAAISSTIIPACSSPPSETPTSDVSDGIQPVCSNPPCETHETGTTNTATQSSSSMGSGQPNVAQSVCSNPPCETHETGTTNTPTQASSSMDAGHSGAVQRVCSNPPCETHETGTTNTQTQASSSIGSAPSGAAQRVCSNPPCETHETGTTNTQTQASSSMGAGQTGAVQRVCSNPPCETHETGTTNTATTATSSLETGEGTAQQSAEGQTESSTSPEPTSSTEPANVTTQSRAVTTVTQATPTPGPSVPVPGEAEAMDQTSAEAVAATEEPMQTETQGELSAETAVRVVAIDEGAAGDAGTVLQVHVAMEAQPGPGDQPENLHYLLIQQMEASVEAAEAISLAAQDSEALALPQELMSNEGQQTTLMVTGLTPEELAVTAAAEAAAQAAASEEAQALAIQAVLQAAQQAVLSEGDPGQDGQQTTTIPIVLTQQELAALVQQQQQLQEAQAAAAQQLNAEAIAAAAALPTEGLAPADSLNDPASESNGHEMATAVTAAVARLLPRASAETLAPSSTVALSQPIVVASPTKLQAATALAEVANGIESAAGLKQDPPPAVVKPPVKKENQWFDVGIVKVTNTVVTHYYVPADDSLVTDDDSGTIPDYNQMKKIELAPGTAYKFRVAGINACGRGTFSEVSAFKTCLPGFPGAPCAIKISKSPDGAHLTWEPPSVTSGKIIEYSVYLAIQSSQTVEAKASTPAQLAFMRVYCGPNPSCLVQSSKTSKEGSAAKPAAKRPGSSPDLKGAGAKKSSECSQRLLTPNKAVHVYVHFIVCNDAEGNGTSCKKVNHTFIFKKSSSFTLFLLQSAYNCIS</sequence>
<dbReference type="InterPro" id="IPR017441">
    <property type="entry name" value="Protein_kinase_ATP_BS"/>
</dbReference>
<dbReference type="Gene3D" id="1.10.533.10">
    <property type="entry name" value="Death Domain, Fas"/>
    <property type="match status" value="1"/>
</dbReference>
<dbReference type="FunFam" id="2.120.10.80:FF:000015">
    <property type="entry name" value="host cell factor 1 isoform X1"/>
    <property type="match status" value="1"/>
</dbReference>
<dbReference type="InterPro" id="IPR000719">
    <property type="entry name" value="Prot_kinase_dom"/>
</dbReference>
<dbReference type="SMART" id="SM00060">
    <property type="entry name" value="FN3"/>
    <property type="match status" value="3"/>
</dbReference>
<feature type="compositionally biased region" description="Low complexity" evidence="12">
    <location>
        <begin position="1718"/>
        <end position="1735"/>
    </location>
</feature>
<feature type="compositionally biased region" description="Polar residues" evidence="12">
    <location>
        <begin position="1704"/>
        <end position="1717"/>
    </location>
</feature>
<feature type="compositionally biased region" description="Polar residues" evidence="12">
    <location>
        <begin position="1762"/>
        <end position="1774"/>
    </location>
</feature>
<dbReference type="Gene3D" id="1.10.510.10">
    <property type="entry name" value="Transferase(Phosphotransferase) domain 1"/>
    <property type="match status" value="1"/>
</dbReference>
<evidence type="ECO:0000256" key="6">
    <source>
        <dbReference type="ARBA" id="ARBA00022813"/>
    </source>
</evidence>
<reference evidence="14 15" key="1">
    <citation type="journal article" date="2019" name="Sci. Data">
        <title>Hybrid genome assembly and annotation of Danionella translucida.</title>
        <authorList>
            <person name="Kadobianskyi M."/>
            <person name="Schulze L."/>
            <person name="Schuelke M."/>
            <person name="Judkewitz B."/>
        </authorList>
    </citation>
    <scope>NUCLEOTIDE SEQUENCE [LARGE SCALE GENOMIC DNA]</scope>
    <source>
        <strain evidence="14 15">Bolton</strain>
    </source>
</reference>
<name>A0A553QU30_9TELE</name>
<dbReference type="SUPFAM" id="SSF56112">
    <property type="entry name" value="Protein kinase-like (PK-like)"/>
    <property type="match status" value="1"/>
</dbReference>
<feature type="region of interest" description="Disordered" evidence="12">
    <location>
        <begin position="1683"/>
        <end position="2061"/>
    </location>
</feature>
<dbReference type="Gene3D" id="3.30.200.20">
    <property type="entry name" value="Phosphorylase Kinase, domain 1"/>
    <property type="match status" value="1"/>
</dbReference>
<dbReference type="Gene3D" id="2.120.10.80">
    <property type="entry name" value="Kelch-type beta propeller"/>
    <property type="match status" value="2"/>
</dbReference>
<evidence type="ECO:0000256" key="5">
    <source>
        <dbReference type="ARBA" id="ARBA00022741"/>
    </source>
</evidence>
<feature type="compositionally biased region" description="Low complexity" evidence="12">
    <location>
        <begin position="1775"/>
        <end position="1789"/>
    </location>
</feature>
<dbReference type="SUPFAM" id="SSF49265">
    <property type="entry name" value="Fibronectin type III"/>
    <property type="match status" value="1"/>
</dbReference>
<dbReference type="SUPFAM" id="SSF117281">
    <property type="entry name" value="Kelch motif"/>
    <property type="match status" value="2"/>
</dbReference>
<feature type="compositionally biased region" description="Low complexity" evidence="12">
    <location>
        <begin position="1962"/>
        <end position="1981"/>
    </location>
</feature>
<dbReference type="OrthoDB" id="10001928at2759"/>
<dbReference type="InterPro" id="IPR011029">
    <property type="entry name" value="DEATH-like_dom_sf"/>
</dbReference>
<dbReference type="EMBL" id="SRMA01025531">
    <property type="protein sequence ID" value="TRY93479.1"/>
    <property type="molecule type" value="Genomic_DNA"/>
</dbReference>
<evidence type="ECO:0000256" key="12">
    <source>
        <dbReference type="SAM" id="MobiDB-lite"/>
    </source>
</evidence>
<feature type="domain" description="Protein kinase" evidence="13">
    <location>
        <begin position="189"/>
        <end position="482"/>
    </location>
</feature>
<feature type="coiled-coil region" evidence="11">
    <location>
        <begin position="2208"/>
        <end position="2238"/>
    </location>
</feature>
<organism evidence="14 15">
    <name type="scientific">Danionella cerebrum</name>
    <dbReference type="NCBI Taxonomy" id="2873325"/>
    <lineage>
        <taxon>Eukaryota</taxon>
        <taxon>Metazoa</taxon>
        <taxon>Chordata</taxon>
        <taxon>Craniata</taxon>
        <taxon>Vertebrata</taxon>
        <taxon>Euteleostomi</taxon>
        <taxon>Actinopterygii</taxon>
        <taxon>Neopterygii</taxon>
        <taxon>Teleostei</taxon>
        <taxon>Ostariophysi</taxon>
        <taxon>Cypriniformes</taxon>
        <taxon>Danionidae</taxon>
        <taxon>Danioninae</taxon>
        <taxon>Danionella</taxon>
    </lineage>
</organism>
<keyword evidence="2" id="KW-0880">Kelch repeat</keyword>
<dbReference type="PROSITE" id="PS00108">
    <property type="entry name" value="PROTEIN_KINASE_ST"/>
    <property type="match status" value="1"/>
</dbReference>
<evidence type="ECO:0000259" key="13">
    <source>
        <dbReference type="PROSITE" id="PS50011"/>
    </source>
</evidence>
<keyword evidence="4" id="KW-0677">Repeat</keyword>
<feature type="compositionally biased region" description="Polar residues" evidence="12">
    <location>
        <begin position="1597"/>
        <end position="1607"/>
    </location>
</feature>
<feature type="region of interest" description="Disordered" evidence="12">
    <location>
        <begin position="1595"/>
        <end position="1619"/>
    </location>
</feature>
<dbReference type="InterPro" id="IPR036116">
    <property type="entry name" value="FN3_sf"/>
</dbReference>
<feature type="compositionally biased region" description="Polar residues" evidence="12">
    <location>
        <begin position="1830"/>
        <end position="1848"/>
    </location>
</feature>
<feature type="compositionally biased region" description="Basic and acidic residues" evidence="12">
    <location>
        <begin position="1740"/>
        <end position="1750"/>
    </location>
</feature>
<dbReference type="PANTHER" id="PTHR46003">
    <property type="entry name" value="HOST CELL FACTOR"/>
    <property type="match status" value="1"/>
</dbReference>
<dbReference type="Pfam" id="PF13854">
    <property type="entry name" value="Kelch_HCF"/>
    <property type="match status" value="1"/>
</dbReference>
<keyword evidence="6" id="KW-0068">Autocatalytic cleavage</keyword>
<evidence type="ECO:0000313" key="14">
    <source>
        <dbReference type="EMBL" id="TRY93479.1"/>
    </source>
</evidence>
<feature type="binding site" evidence="10">
    <location>
        <position position="217"/>
    </location>
    <ligand>
        <name>ATP</name>
        <dbReference type="ChEBI" id="CHEBI:30616"/>
    </ligand>
</feature>
<dbReference type="SUPFAM" id="SSF47986">
    <property type="entry name" value="DEATH domain"/>
    <property type="match status" value="1"/>
</dbReference>
<dbReference type="FunFam" id="2.120.10.80:FF:000008">
    <property type="entry name" value="host cell factor 1 isoform X1"/>
    <property type="match status" value="1"/>
</dbReference>
<evidence type="ECO:0000256" key="7">
    <source>
        <dbReference type="ARBA" id="ARBA00022840"/>
    </source>
</evidence>
<dbReference type="Pfam" id="PF00069">
    <property type="entry name" value="Pkinase"/>
    <property type="match status" value="1"/>
</dbReference>
<comment type="subcellular location">
    <subcellularLocation>
        <location evidence="1">Nucleus</location>
    </subcellularLocation>
</comment>
<keyword evidence="5 10" id="KW-0547">Nucleotide-binding</keyword>
<evidence type="ECO:0000256" key="3">
    <source>
        <dbReference type="ARBA" id="ARBA00022553"/>
    </source>
</evidence>
<dbReference type="PROSITE" id="PS50011">
    <property type="entry name" value="PROTEIN_KINASE_DOM"/>
    <property type="match status" value="1"/>
</dbReference>
<keyword evidence="8" id="KW-0539">Nucleus</keyword>
<comment type="caution">
    <text evidence="14">The sequence shown here is derived from an EMBL/GenBank/DDBJ whole genome shotgun (WGS) entry which is preliminary data.</text>
</comment>
<dbReference type="GO" id="GO:0006338">
    <property type="term" value="P:chromatin remodeling"/>
    <property type="evidence" value="ECO:0007669"/>
    <property type="project" value="TreeGrafter"/>
</dbReference>
<feature type="compositionally biased region" description="Low complexity" evidence="12">
    <location>
        <begin position="1892"/>
        <end position="1913"/>
    </location>
</feature>
<evidence type="ECO:0000256" key="11">
    <source>
        <dbReference type="SAM" id="Coils"/>
    </source>
</evidence>
<keyword evidence="11" id="KW-0175">Coiled coil</keyword>
<dbReference type="GO" id="GO:0005524">
    <property type="term" value="F:ATP binding"/>
    <property type="evidence" value="ECO:0007669"/>
    <property type="project" value="UniProtKB-UniRule"/>
</dbReference>
<dbReference type="InterPro" id="IPR015915">
    <property type="entry name" value="Kelch-typ_b-propeller"/>
</dbReference>
<dbReference type="InterPro" id="IPR008271">
    <property type="entry name" value="Ser/Thr_kinase_AS"/>
</dbReference>
<dbReference type="FunFam" id="2.60.40.10:FF:000443">
    <property type="entry name" value="host cell factor 1"/>
    <property type="match status" value="1"/>
</dbReference>
<dbReference type="CDD" id="cd00063">
    <property type="entry name" value="FN3"/>
    <property type="match status" value="1"/>
</dbReference>
<dbReference type="InterPro" id="IPR011009">
    <property type="entry name" value="Kinase-like_dom_sf"/>
</dbReference>
<dbReference type="InterPro" id="IPR059124">
    <property type="entry name" value="Kelch_HCF"/>
</dbReference>
<feature type="compositionally biased region" description="Polar residues" evidence="12">
    <location>
        <begin position="1794"/>
        <end position="1804"/>
    </location>
</feature>
<dbReference type="SMART" id="SM00220">
    <property type="entry name" value="S_TKc"/>
    <property type="match status" value="1"/>
</dbReference>
<evidence type="ECO:0000256" key="4">
    <source>
        <dbReference type="ARBA" id="ARBA00022737"/>
    </source>
</evidence>
<evidence type="ECO:0000256" key="8">
    <source>
        <dbReference type="ARBA" id="ARBA00023242"/>
    </source>
</evidence>
<dbReference type="GO" id="GO:0003713">
    <property type="term" value="F:transcription coactivator activity"/>
    <property type="evidence" value="ECO:0007669"/>
    <property type="project" value="TreeGrafter"/>
</dbReference>
<evidence type="ECO:0000313" key="15">
    <source>
        <dbReference type="Proteomes" id="UP000316079"/>
    </source>
</evidence>
<feature type="region of interest" description="Disordered" evidence="12">
    <location>
        <begin position="2505"/>
        <end position="2527"/>
    </location>
</feature>
<gene>
    <name evidence="14" type="ORF">DNTS_011697</name>
</gene>
<evidence type="ECO:0000256" key="2">
    <source>
        <dbReference type="ARBA" id="ARBA00022441"/>
    </source>
</evidence>
<evidence type="ECO:0000256" key="1">
    <source>
        <dbReference type="ARBA" id="ARBA00004123"/>
    </source>
</evidence>
<keyword evidence="15" id="KW-1185">Reference proteome</keyword>
<dbReference type="InterPro" id="IPR013783">
    <property type="entry name" value="Ig-like_fold"/>
</dbReference>
<feature type="compositionally biased region" description="Low complexity" evidence="12">
    <location>
        <begin position="1990"/>
        <end position="2004"/>
    </location>
</feature>
<dbReference type="GO" id="GO:0004672">
    <property type="term" value="F:protein kinase activity"/>
    <property type="evidence" value="ECO:0007669"/>
    <property type="project" value="InterPro"/>
</dbReference>
<dbReference type="PROSITE" id="PS00107">
    <property type="entry name" value="PROTEIN_KINASE_ATP"/>
    <property type="match status" value="1"/>
</dbReference>
<protein>
    <recommendedName>
        <fullName evidence="13">Protein kinase domain-containing protein</fullName>
    </recommendedName>
</protein>
<feature type="compositionally biased region" description="Low complexity" evidence="12">
    <location>
        <begin position="1608"/>
        <end position="1619"/>
    </location>
</feature>
<evidence type="ECO:0000256" key="9">
    <source>
        <dbReference type="ARBA" id="ARBA00023306"/>
    </source>
</evidence>
<accession>A0A553QU30</accession>
<dbReference type="Gene3D" id="2.60.40.10">
    <property type="entry name" value="Immunoglobulins"/>
    <property type="match status" value="2"/>
</dbReference>
<keyword evidence="3" id="KW-0597">Phosphoprotein</keyword>
<proteinExistence type="predicted"/>
<dbReference type="Proteomes" id="UP000316079">
    <property type="component" value="Unassembled WGS sequence"/>
</dbReference>
<dbReference type="InterPro" id="IPR003961">
    <property type="entry name" value="FN3_dom"/>
</dbReference>
<keyword evidence="9" id="KW-0131">Cell cycle</keyword>
<dbReference type="InterPro" id="IPR043536">
    <property type="entry name" value="HCF1/2"/>
</dbReference>
<dbReference type="GO" id="GO:0035097">
    <property type="term" value="C:histone methyltransferase complex"/>
    <property type="evidence" value="ECO:0007669"/>
    <property type="project" value="TreeGrafter"/>
</dbReference>